<reference evidence="12" key="1">
    <citation type="submission" date="2021-06" db="EMBL/GenBank/DDBJ databases">
        <authorList>
            <person name="Kallberg Y."/>
            <person name="Tangrot J."/>
            <person name="Rosling A."/>
        </authorList>
    </citation>
    <scope>NUCLEOTIDE SEQUENCE</scope>
    <source>
        <strain evidence="12">FL966</strain>
    </source>
</reference>
<feature type="transmembrane region" description="Helical" evidence="10">
    <location>
        <begin position="813"/>
        <end position="835"/>
    </location>
</feature>
<dbReference type="GO" id="GO:1902600">
    <property type="term" value="P:proton transmembrane transport"/>
    <property type="evidence" value="ECO:0007669"/>
    <property type="project" value="TreeGrafter"/>
</dbReference>
<feature type="transmembrane region" description="Helical" evidence="10">
    <location>
        <begin position="989"/>
        <end position="1010"/>
    </location>
</feature>
<keyword evidence="4" id="KW-0547">Nucleotide-binding</keyword>
<dbReference type="InterPro" id="IPR023298">
    <property type="entry name" value="ATPase_P-typ_TM_dom_sf"/>
</dbReference>
<keyword evidence="5" id="KW-0067">ATP-binding</keyword>
<dbReference type="PANTHER" id="PTHR43294">
    <property type="entry name" value="SODIUM/POTASSIUM-TRANSPORTING ATPASE SUBUNIT ALPHA"/>
    <property type="match status" value="1"/>
</dbReference>
<dbReference type="InterPro" id="IPR044492">
    <property type="entry name" value="P_typ_ATPase_HD_dom"/>
</dbReference>
<evidence type="ECO:0000256" key="4">
    <source>
        <dbReference type="ARBA" id="ARBA00022741"/>
    </source>
</evidence>
<keyword evidence="3 10" id="KW-0812">Transmembrane</keyword>
<feature type="domain" description="Cation-transporting P-type ATPase N-terminal" evidence="11">
    <location>
        <begin position="69"/>
        <end position="142"/>
    </location>
</feature>
<feature type="transmembrane region" description="Helical" evidence="10">
    <location>
        <begin position="1022"/>
        <end position="1038"/>
    </location>
</feature>
<evidence type="ECO:0000259" key="11">
    <source>
        <dbReference type="SMART" id="SM00831"/>
    </source>
</evidence>
<dbReference type="FunFam" id="3.40.50.1000:FF:000083">
    <property type="entry name" value="Sodium/potassium-transporting ATPase subunit alpha"/>
    <property type="match status" value="1"/>
</dbReference>
<dbReference type="GO" id="GO:0005391">
    <property type="term" value="F:P-type sodium:potassium-exchanging transporter activity"/>
    <property type="evidence" value="ECO:0007669"/>
    <property type="project" value="TreeGrafter"/>
</dbReference>
<comment type="subcellular location">
    <subcellularLocation>
        <location evidence="1">Cell membrane</location>
        <topology evidence="1">Multi-pass membrane protein</topology>
    </subcellularLocation>
</comment>
<organism evidence="12 13">
    <name type="scientific">Cetraspora pellucida</name>
    <dbReference type="NCBI Taxonomy" id="1433469"/>
    <lineage>
        <taxon>Eukaryota</taxon>
        <taxon>Fungi</taxon>
        <taxon>Fungi incertae sedis</taxon>
        <taxon>Mucoromycota</taxon>
        <taxon>Glomeromycotina</taxon>
        <taxon>Glomeromycetes</taxon>
        <taxon>Diversisporales</taxon>
        <taxon>Gigasporaceae</taxon>
        <taxon>Cetraspora</taxon>
    </lineage>
</organism>
<evidence type="ECO:0000313" key="13">
    <source>
        <dbReference type="Proteomes" id="UP000789759"/>
    </source>
</evidence>
<keyword evidence="7 10" id="KW-1133">Transmembrane helix</keyword>
<dbReference type="InterPro" id="IPR004014">
    <property type="entry name" value="ATPase_P-typ_cation-transptr_N"/>
</dbReference>
<dbReference type="SUPFAM" id="SSF81665">
    <property type="entry name" value="Calcium ATPase, transmembrane domain M"/>
    <property type="match status" value="1"/>
</dbReference>
<dbReference type="SUPFAM" id="SSF56784">
    <property type="entry name" value="HAD-like"/>
    <property type="match status" value="1"/>
</dbReference>
<dbReference type="Gene3D" id="2.70.150.10">
    <property type="entry name" value="Calcium-transporting ATPase, cytoplasmic transduction domain A"/>
    <property type="match status" value="1"/>
</dbReference>
<dbReference type="Gene3D" id="3.40.1110.10">
    <property type="entry name" value="Calcium-transporting ATPase, cytoplasmic domain N"/>
    <property type="match status" value="1"/>
</dbReference>
<protein>
    <submittedName>
        <fullName evidence="12">20749_t:CDS:1</fullName>
    </submittedName>
</protein>
<feature type="transmembrane region" description="Helical" evidence="10">
    <location>
        <begin position="118"/>
        <end position="141"/>
    </location>
</feature>
<keyword evidence="2" id="KW-1003">Cell membrane</keyword>
<feature type="compositionally biased region" description="Basic and acidic residues" evidence="9">
    <location>
        <begin position="1"/>
        <end position="14"/>
    </location>
</feature>
<dbReference type="GO" id="GO:0005524">
    <property type="term" value="F:ATP binding"/>
    <property type="evidence" value="ECO:0007669"/>
    <property type="project" value="UniProtKB-KW"/>
</dbReference>
<dbReference type="SUPFAM" id="SSF81660">
    <property type="entry name" value="Metal cation-transporting ATPase, ATP-binding domain N"/>
    <property type="match status" value="1"/>
</dbReference>
<proteinExistence type="predicted"/>
<dbReference type="Proteomes" id="UP000789759">
    <property type="component" value="Unassembled WGS sequence"/>
</dbReference>
<dbReference type="InterPro" id="IPR008250">
    <property type="entry name" value="ATPase_P-typ_transduc_dom_A_sf"/>
</dbReference>
<evidence type="ECO:0000256" key="2">
    <source>
        <dbReference type="ARBA" id="ARBA00022475"/>
    </source>
</evidence>
<evidence type="ECO:0000256" key="1">
    <source>
        <dbReference type="ARBA" id="ARBA00004651"/>
    </source>
</evidence>
<evidence type="ECO:0000313" key="12">
    <source>
        <dbReference type="EMBL" id="CAG8490503.1"/>
    </source>
</evidence>
<comment type="caution">
    <text evidence="12">The sequence shown here is derived from an EMBL/GenBank/DDBJ whole genome shotgun (WGS) entry which is preliminary data.</text>
</comment>
<evidence type="ECO:0000256" key="5">
    <source>
        <dbReference type="ARBA" id="ARBA00022840"/>
    </source>
</evidence>
<dbReference type="NCBIfam" id="TIGR01494">
    <property type="entry name" value="ATPase_P-type"/>
    <property type="match status" value="2"/>
</dbReference>
<dbReference type="InterPro" id="IPR023299">
    <property type="entry name" value="ATPase_P-typ_cyto_dom_N"/>
</dbReference>
<keyword evidence="8 10" id="KW-0472">Membrane</keyword>
<dbReference type="Pfam" id="PF00690">
    <property type="entry name" value="Cation_ATPase_N"/>
    <property type="match status" value="1"/>
</dbReference>
<evidence type="ECO:0000256" key="9">
    <source>
        <dbReference type="SAM" id="MobiDB-lite"/>
    </source>
</evidence>
<dbReference type="Pfam" id="PF00689">
    <property type="entry name" value="Cation_ATPase_C"/>
    <property type="match status" value="1"/>
</dbReference>
<dbReference type="GO" id="GO:0006883">
    <property type="term" value="P:intracellular sodium ion homeostasis"/>
    <property type="evidence" value="ECO:0007669"/>
    <property type="project" value="TreeGrafter"/>
</dbReference>
<dbReference type="PANTHER" id="PTHR43294:SF21">
    <property type="entry name" value="CATION TRANSPORTING ATPASE"/>
    <property type="match status" value="1"/>
</dbReference>
<sequence>MEKKLEFKLSKNDSENASTSRIRPVTLERRRSQLSIEYRTLSIRLEESRTKTLEENEKDPRIKKELEIDFHKLSLHELSLRFNTDTSSGLDSLTATQRLQRNGKNLISPPDSKLFKKIFYYFFGGFCPLLWFASLICFLAWKPLGNPPDKINMGLAILLLIVIFLQAIFNGYQDWTSSAVMKSINSMLPSTATVIRDGKTQSVPLSTLVVGDLIQLKIGAKVPADVRIINQFDLKFDKSVLTGENKPVNASVEMTDDIYLESRNIGLMGTLITNGEGLGIVVATGDRTVMGKIAKLSSTTSQERSILQKEITSFVIIVTCLAILTSALTLIVWAAWLRVYYPNFIDLSGALVNSIGVLVAYVPEGLPIAVTLTLTLVARKMAKQKVLVKNLTVVETLGSVNVIASDKTGTLTQNRMFVDIAHVGDESFNREKSLEAKNSKSLGFYQLVSVGRLCNSASFDPKTIDLPINERIILGDGTDSAIFRFVTEYAIDDLEIEKFNKIAEIPFNSKNKWMLRIMKPKDSNNVYKTDRNILVIKGAPDVLLGNCTRILDSDGTERPLDDKARKSLVDTQSEWSNSGKRVILLCRRIITNESEIPSDTSDLELLGQLTYNLTVIGLMGILDPPRPEIPDVIRTCRGAGIRIFMVTGDYSLTASSIAKQVGIFSDSEDSIHTINDLEQLSEKLEIVEHKEPTQIIPKKSKSLLLTGSDLVTLSEKQWDMVISYDEIVFARTTPEQKLRIVQEFQNRDSVVGVTGDGVNDAPALKAANIGIAMGGGSEVAIEAADMVLLDNNFSSIVVALESGRLVFDNLKKVILYLLPAGSWSELIPVLVNVFLGVPLPLSTFLMISICVLTDMLPSIALMYEKAEKDVLTRPPRNPKKSRLVDWKLLVQAYLFIGIMESFFSHCMYFRYMQQYGGFQPSDLLLAYNRWTDGYKGYTGDQLNEFMYTGQSVLFVSLVAMQAFGNLFATRTRHLSLFQHLPIKERSKNYYLFCAQIGSILLACLIIYTPAINDALNTRPIPVEYWFIPLGFAIIIVVVDEEKISEYLSNYVLERLRTKNAIMKKAPIFQEFNIL</sequence>
<feature type="region of interest" description="Disordered" evidence="9">
    <location>
        <begin position="1"/>
        <end position="22"/>
    </location>
</feature>
<dbReference type="GO" id="GO:0016887">
    <property type="term" value="F:ATP hydrolysis activity"/>
    <property type="evidence" value="ECO:0007669"/>
    <property type="project" value="InterPro"/>
</dbReference>
<gene>
    <name evidence="12" type="ORF">CPELLU_LOCUS1958</name>
</gene>
<dbReference type="OrthoDB" id="158672at2759"/>
<dbReference type="InterPro" id="IPR001757">
    <property type="entry name" value="P_typ_ATPase"/>
</dbReference>
<dbReference type="InterPro" id="IPR006068">
    <property type="entry name" value="ATPase_P-typ_cation-transptr_C"/>
</dbReference>
<dbReference type="PRINTS" id="PR00119">
    <property type="entry name" value="CATATPASE"/>
</dbReference>
<dbReference type="AlphaFoldDB" id="A0A9N8WMZ6"/>
<evidence type="ECO:0000256" key="7">
    <source>
        <dbReference type="ARBA" id="ARBA00022989"/>
    </source>
</evidence>
<dbReference type="FunFam" id="1.20.1110.10:FF:000095">
    <property type="entry name" value="Sodium/potassium-transporting ATPase subunit alpha-1"/>
    <property type="match status" value="1"/>
</dbReference>
<feature type="transmembrane region" description="Helical" evidence="10">
    <location>
        <begin position="314"/>
        <end position="335"/>
    </location>
</feature>
<feature type="transmembrane region" description="Helical" evidence="10">
    <location>
        <begin position="355"/>
        <end position="377"/>
    </location>
</feature>
<keyword evidence="6" id="KW-1278">Translocase</keyword>
<dbReference type="InterPro" id="IPR050510">
    <property type="entry name" value="Cation_transp_ATPase_P-type"/>
</dbReference>
<dbReference type="SFLD" id="SFLDF00027">
    <property type="entry name" value="p-type_atpase"/>
    <property type="match status" value="1"/>
</dbReference>
<evidence type="ECO:0000256" key="3">
    <source>
        <dbReference type="ARBA" id="ARBA00022692"/>
    </source>
</evidence>
<feature type="transmembrane region" description="Helical" evidence="10">
    <location>
        <begin position="945"/>
        <end position="968"/>
    </location>
</feature>
<dbReference type="GO" id="GO:0036376">
    <property type="term" value="P:sodium ion export across plasma membrane"/>
    <property type="evidence" value="ECO:0007669"/>
    <property type="project" value="TreeGrafter"/>
</dbReference>
<dbReference type="GO" id="GO:1990573">
    <property type="term" value="P:potassium ion import across plasma membrane"/>
    <property type="evidence" value="ECO:0007669"/>
    <property type="project" value="TreeGrafter"/>
</dbReference>
<dbReference type="SFLD" id="SFLDS00003">
    <property type="entry name" value="Haloacid_Dehalogenase"/>
    <property type="match status" value="1"/>
</dbReference>
<evidence type="ECO:0000256" key="10">
    <source>
        <dbReference type="SAM" id="Phobius"/>
    </source>
</evidence>
<dbReference type="Gene3D" id="1.20.1110.10">
    <property type="entry name" value="Calcium-transporting ATPase, transmembrane domain"/>
    <property type="match status" value="1"/>
</dbReference>
<feature type="transmembrane region" description="Helical" evidence="10">
    <location>
        <begin position="841"/>
        <end position="863"/>
    </location>
</feature>
<dbReference type="Pfam" id="PF00122">
    <property type="entry name" value="E1-E2_ATPase"/>
    <property type="match status" value="1"/>
</dbReference>
<dbReference type="Pfam" id="PF08282">
    <property type="entry name" value="Hydrolase_3"/>
    <property type="match status" value="1"/>
</dbReference>
<dbReference type="SUPFAM" id="SSF81653">
    <property type="entry name" value="Calcium ATPase, transduction domain A"/>
    <property type="match status" value="1"/>
</dbReference>
<keyword evidence="13" id="KW-1185">Reference proteome</keyword>
<dbReference type="PRINTS" id="PR00121">
    <property type="entry name" value="NAKATPASE"/>
</dbReference>
<name>A0A9N8WMZ6_9GLOM</name>
<dbReference type="GO" id="GO:0005886">
    <property type="term" value="C:plasma membrane"/>
    <property type="evidence" value="ECO:0007669"/>
    <property type="project" value="UniProtKB-SubCell"/>
</dbReference>
<dbReference type="Pfam" id="PF13246">
    <property type="entry name" value="Cation_ATPase"/>
    <property type="match status" value="1"/>
</dbReference>
<dbReference type="InterPro" id="IPR059000">
    <property type="entry name" value="ATPase_P-type_domA"/>
</dbReference>
<dbReference type="InterPro" id="IPR023214">
    <property type="entry name" value="HAD_sf"/>
</dbReference>
<accession>A0A9N8WMZ6</accession>
<dbReference type="SMART" id="SM00831">
    <property type="entry name" value="Cation_ATPase_N"/>
    <property type="match status" value="1"/>
</dbReference>
<dbReference type="Gene3D" id="3.40.50.1000">
    <property type="entry name" value="HAD superfamily/HAD-like"/>
    <property type="match status" value="1"/>
</dbReference>
<dbReference type="InterPro" id="IPR018303">
    <property type="entry name" value="ATPase_P-typ_P_site"/>
</dbReference>
<dbReference type="EMBL" id="CAJVQA010000783">
    <property type="protein sequence ID" value="CAG8490503.1"/>
    <property type="molecule type" value="Genomic_DNA"/>
</dbReference>
<feature type="transmembrane region" description="Helical" evidence="10">
    <location>
        <begin position="884"/>
        <end position="903"/>
    </location>
</feature>
<dbReference type="SFLD" id="SFLDG00002">
    <property type="entry name" value="C1.7:_P-type_atpase_like"/>
    <property type="match status" value="1"/>
</dbReference>
<evidence type="ECO:0000256" key="8">
    <source>
        <dbReference type="ARBA" id="ARBA00023136"/>
    </source>
</evidence>
<feature type="transmembrane region" description="Helical" evidence="10">
    <location>
        <begin position="153"/>
        <end position="172"/>
    </location>
</feature>
<dbReference type="GO" id="GO:0030007">
    <property type="term" value="P:intracellular potassium ion homeostasis"/>
    <property type="evidence" value="ECO:0007669"/>
    <property type="project" value="TreeGrafter"/>
</dbReference>
<dbReference type="PROSITE" id="PS00154">
    <property type="entry name" value="ATPASE_E1_E2"/>
    <property type="match status" value="1"/>
</dbReference>
<evidence type="ECO:0000256" key="6">
    <source>
        <dbReference type="ARBA" id="ARBA00022967"/>
    </source>
</evidence>
<dbReference type="InterPro" id="IPR036412">
    <property type="entry name" value="HAD-like_sf"/>
</dbReference>